<proteinExistence type="predicted"/>
<keyword evidence="6" id="KW-1185">Reference proteome</keyword>
<keyword evidence="2 5" id="KW-0378">Hydrolase</keyword>
<dbReference type="Proteomes" id="UP000007962">
    <property type="component" value="Chromosome"/>
</dbReference>
<dbReference type="EMBL" id="CP001618">
    <property type="protein sequence ID" value="ACQ79637.1"/>
    <property type="molecule type" value="Genomic_DNA"/>
</dbReference>
<accession>C5C2F1</accession>
<protein>
    <submittedName>
        <fullName evidence="5">Allophanate hydrolase subunit 1</fullName>
    </submittedName>
</protein>
<evidence type="ECO:0000256" key="3">
    <source>
        <dbReference type="ARBA" id="ARBA00022840"/>
    </source>
</evidence>
<dbReference type="InterPro" id="IPR003833">
    <property type="entry name" value="CT_C_D"/>
</dbReference>
<evidence type="ECO:0000256" key="1">
    <source>
        <dbReference type="ARBA" id="ARBA00022741"/>
    </source>
</evidence>
<sequence>MSAADDVGDGVRAYGQEALLVDVAGAAEAARLATALRADATARDRPLVDVVPAARTVLVRVPPGTDLAEVAGWARSVRARRSDEPVAEGRDVVVDVVYDGADLDDVAAATGLDVAEVVARHGAATYRAAFAGFAPGFVYLTGLDPALHLPRRATPRKRVPAGSVAVAAEFSAVYPRSGPGGWHLLGRTDAVMFDAGADRPALVQPGDRVRFHPVPAPRGRTR</sequence>
<dbReference type="InterPro" id="IPR010016">
    <property type="entry name" value="PxpB"/>
</dbReference>
<keyword evidence="1" id="KW-0547">Nucleotide-binding</keyword>
<dbReference type="SMART" id="SM00796">
    <property type="entry name" value="AHS1"/>
    <property type="match status" value="1"/>
</dbReference>
<dbReference type="AlphaFoldDB" id="C5C2F1"/>
<gene>
    <name evidence="5" type="ordered locus">Bcav_1378</name>
</gene>
<dbReference type="RefSeq" id="WP_015881877.1">
    <property type="nucleotide sequence ID" value="NC_012669.1"/>
</dbReference>
<dbReference type="GO" id="GO:0005524">
    <property type="term" value="F:ATP binding"/>
    <property type="evidence" value="ECO:0007669"/>
    <property type="project" value="UniProtKB-KW"/>
</dbReference>
<evidence type="ECO:0000256" key="2">
    <source>
        <dbReference type="ARBA" id="ARBA00022801"/>
    </source>
</evidence>
<dbReference type="GO" id="GO:0016787">
    <property type="term" value="F:hydrolase activity"/>
    <property type="evidence" value="ECO:0007669"/>
    <property type="project" value="UniProtKB-KW"/>
</dbReference>
<evidence type="ECO:0000313" key="5">
    <source>
        <dbReference type="EMBL" id="ACQ79637.1"/>
    </source>
</evidence>
<reference evidence="5 6" key="1">
    <citation type="journal article" date="2009" name="Stand. Genomic Sci.">
        <title>Complete genome sequence of Beutenbergia cavernae type strain (HKI 0122).</title>
        <authorList>
            <person name="Land M."/>
            <person name="Pukall R."/>
            <person name="Abt B."/>
            <person name="Goker M."/>
            <person name="Rohde M."/>
            <person name="Glavina Del Rio T."/>
            <person name="Tice H."/>
            <person name="Copeland A."/>
            <person name="Cheng J.F."/>
            <person name="Lucas S."/>
            <person name="Chen F."/>
            <person name="Nolan M."/>
            <person name="Bruce D."/>
            <person name="Goodwin L."/>
            <person name="Pitluck S."/>
            <person name="Ivanova N."/>
            <person name="Mavromatis K."/>
            <person name="Ovchinnikova G."/>
            <person name="Pati A."/>
            <person name="Chen A."/>
            <person name="Palaniappan K."/>
            <person name="Hauser L."/>
            <person name="Chang Y.J."/>
            <person name="Jefferies C.C."/>
            <person name="Saunders E."/>
            <person name="Brettin T."/>
            <person name="Detter J.C."/>
            <person name="Han C."/>
            <person name="Chain P."/>
            <person name="Bristow J."/>
            <person name="Eisen J.A."/>
            <person name="Markowitz V."/>
            <person name="Hugenholtz P."/>
            <person name="Kyrpides N.C."/>
            <person name="Klenk H.P."/>
            <person name="Lapidus A."/>
        </authorList>
    </citation>
    <scope>NUCLEOTIDE SEQUENCE [LARGE SCALE GENOMIC DNA]</scope>
    <source>
        <strain evidence="6">ATCC BAA-8 / DSM 12333 / NBRC 16432</strain>
    </source>
</reference>
<dbReference type="STRING" id="471853.Bcav_1378"/>
<dbReference type="OrthoDB" id="9768696at2"/>
<dbReference type="PANTHER" id="PTHR34698:SF2">
    <property type="entry name" value="5-OXOPROLINASE SUBUNIT B"/>
    <property type="match status" value="1"/>
</dbReference>
<dbReference type="PANTHER" id="PTHR34698">
    <property type="entry name" value="5-OXOPROLINASE SUBUNIT B"/>
    <property type="match status" value="1"/>
</dbReference>
<dbReference type="Gene3D" id="3.30.1360.40">
    <property type="match status" value="1"/>
</dbReference>
<dbReference type="HOGENOM" id="CLU_020207_0_1_11"/>
<dbReference type="eggNOG" id="COG2049">
    <property type="taxonomic scope" value="Bacteria"/>
</dbReference>
<dbReference type="InterPro" id="IPR029000">
    <property type="entry name" value="Cyclophilin-like_dom_sf"/>
</dbReference>
<evidence type="ECO:0000313" key="6">
    <source>
        <dbReference type="Proteomes" id="UP000007962"/>
    </source>
</evidence>
<keyword evidence="3" id="KW-0067">ATP-binding</keyword>
<organism evidence="5 6">
    <name type="scientific">Beutenbergia cavernae (strain ATCC BAA-8 / DSM 12333 / CCUG 43141 / JCM 11478 / NBRC 16432 / NCIMB 13614 / HKI 0122)</name>
    <dbReference type="NCBI Taxonomy" id="471853"/>
    <lineage>
        <taxon>Bacteria</taxon>
        <taxon>Bacillati</taxon>
        <taxon>Actinomycetota</taxon>
        <taxon>Actinomycetes</taxon>
        <taxon>Micrococcales</taxon>
        <taxon>Beutenbergiaceae</taxon>
        <taxon>Beutenbergia</taxon>
    </lineage>
</organism>
<evidence type="ECO:0000259" key="4">
    <source>
        <dbReference type="SMART" id="SM00796"/>
    </source>
</evidence>
<dbReference type="Pfam" id="PF02682">
    <property type="entry name" value="CT_C_D"/>
    <property type="match status" value="1"/>
</dbReference>
<dbReference type="Gene3D" id="2.40.100.10">
    <property type="entry name" value="Cyclophilin-like"/>
    <property type="match status" value="1"/>
</dbReference>
<dbReference type="SUPFAM" id="SSF50891">
    <property type="entry name" value="Cyclophilin-like"/>
    <property type="match status" value="1"/>
</dbReference>
<feature type="domain" description="Carboxyltransferase" evidence="4">
    <location>
        <begin position="9"/>
        <end position="203"/>
    </location>
</feature>
<dbReference type="KEGG" id="bcv:Bcav_1378"/>
<name>C5C2F1_BEUC1</name>